<accession>A0AAW4P6G8</accession>
<gene>
    <name evidence="1" type="ORF">EGH23_00455</name>
</gene>
<name>A0AAW4P6G8_9EURY</name>
<dbReference type="EMBL" id="RKLT01000001">
    <property type="protein sequence ID" value="MBX0293347.1"/>
    <property type="molecule type" value="Genomic_DNA"/>
</dbReference>
<dbReference type="Proteomes" id="UP001430455">
    <property type="component" value="Unassembled WGS sequence"/>
</dbReference>
<evidence type="ECO:0000313" key="2">
    <source>
        <dbReference type="Proteomes" id="UP001430455"/>
    </source>
</evidence>
<evidence type="ECO:0000313" key="1">
    <source>
        <dbReference type="EMBL" id="MBX0293347.1"/>
    </source>
</evidence>
<comment type="caution">
    <text evidence="1">The sequence shown here is derived from an EMBL/GenBank/DDBJ whole genome shotgun (WGS) entry which is preliminary data.</text>
</comment>
<dbReference type="InterPro" id="IPR046783">
    <property type="entry name" value="HTH_63"/>
</dbReference>
<protein>
    <recommendedName>
        <fullName evidence="3">Transcriptional regulator</fullName>
    </recommendedName>
</protein>
<organism evidence="1 2">
    <name type="scientific">Haloarcula nitratireducens</name>
    <dbReference type="NCBI Taxonomy" id="2487749"/>
    <lineage>
        <taxon>Archaea</taxon>
        <taxon>Methanobacteriati</taxon>
        <taxon>Methanobacteriota</taxon>
        <taxon>Stenosarchaea group</taxon>
        <taxon>Halobacteria</taxon>
        <taxon>Halobacteriales</taxon>
        <taxon>Haloarculaceae</taxon>
        <taxon>Haloarcula</taxon>
    </lineage>
</organism>
<proteinExistence type="predicted"/>
<dbReference type="Pfam" id="PF20575">
    <property type="entry name" value="HTH_63"/>
    <property type="match status" value="1"/>
</dbReference>
<sequence length="174" mass="19079">MSNEVRQTDEKHIVERSAADGLTVDLWTRRPVCGPRTTVIDRLGSLRTAEVIDDFSVTTWPEEIVVSGRTNHSELLDIVEEFEEWASENGLTLRPPFETRTASLLVGESEEVLTTPMMLAAAYDGDDLVGVYPCTDGERTRTIGEFLDALGDDEASLDEPDGDLVAAVSEHGTP</sequence>
<reference evidence="1 2" key="1">
    <citation type="submission" date="2021-06" db="EMBL/GenBank/DDBJ databases">
        <title>Halomicroarcula sp. a new haloarchaeum isolated from saline soil.</title>
        <authorList>
            <person name="Duran-Viseras A."/>
            <person name="Sanchez-Porro C."/>
            <person name="Ventosa A."/>
        </authorList>
    </citation>
    <scope>NUCLEOTIDE SEQUENCE [LARGE SCALE GENOMIC DNA]</scope>
    <source>
        <strain evidence="1 2">F27</strain>
    </source>
</reference>
<evidence type="ECO:0008006" key="3">
    <source>
        <dbReference type="Google" id="ProtNLM"/>
    </source>
</evidence>
<dbReference type="AlphaFoldDB" id="A0AAW4P6G8"/>
<keyword evidence="2" id="KW-1185">Reference proteome</keyword>